<protein>
    <recommendedName>
        <fullName evidence="7">Dynamin N-terminal domain-containing protein</fullName>
    </recommendedName>
</protein>
<dbReference type="Pfam" id="PF00350">
    <property type="entry name" value="Dynamin_N"/>
    <property type="match status" value="1"/>
</dbReference>
<dbReference type="Proteomes" id="UP000222768">
    <property type="component" value="Unassembled WGS sequence"/>
</dbReference>
<dbReference type="InterPro" id="IPR045063">
    <property type="entry name" value="Dynamin_N"/>
</dbReference>
<dbReference type="InterPro" id="IPR027094">
    <property type="entry name" value="Mitofusin_fam"/>
</dbReference>
<proteinExistence type="predicted"/>
<dbReference type="GO" id="GO:0003924">
    <property type="term" value="F:GTPase activity"/>
    <property type="evidence" value="ECO:0007669"/>
    <property type="project" value="InterPro"/>
</dbReference>
<organism evidence="8 9">
    <name type="scientific">Leclercia adecarboxylata</name>
    <dbReference type="NCBI Taxonomy" id="83655"/>
    <lineage>
        <taxon>Bacteria</taxon>
        <taxon>Pseudomonadati</taxon>
        <taxon>Pseudomonadota</taxon>
        <taxon>Gammaproteobacteria</taxon>
        <taxon>Enterobacterales</taxon>
        <taxon>Enterobacteriaceae</taxon>
        <taxon>Leclercia</taxon>
    </lineage>
</organism>
<evidence type="ECO:0000313" key="9">
    <source>
        <dbReference type="Proteomes" id="UP000222768"/>
    </source>
</evidence>
<gene>
    <name evidence="8" type="ORF">CRX53_05295</name>
</gene>
<evidence type="ECO:0000256" key="3">
    <source>
        <dbReference type="ARBA" id="ARBA00022801"/>
    </source>
</evidence>
<dbReference type="PANTHER" id="PTHR10465:SF0">
    <property type="entry name" value="SARCALUMENIN"/>
    <property type="match status" value="1"/>
</dbReference>
<keyword evidence="6" id="KW-0175">Coiled coil</keyword>
<evidence type="ECO:0000256" key="6">
    <source>
        <dbReference type="SAM" id="Coils"/>
    </source>
</evidence>
<evidence type="ECO:0000259" key="7">
    <source>
        <dbReference type="Pfam" id="PF00350"/>
    </source>
</evidence>
<accession>A0A855EDF5</accession>
<evidence type="ECO:0000256" key="4">
    <source>
        <dbReference type="ARBA" id="ARBA00023134"/>
    </source>
</evidence>
<evidence type="ECO:0000256" key="1">
    <source>
        <dbReference type="ARBA" id="ARBA00004370"/>
    </source>
</evidence>
<dbReference type="GO" id="GO:0016020">
    <property type="term" value="C:membrane"/>
    <property type="evidence" value="ECO:0007669"/>
    <property type="project" value="UniProtKB-SubCell"/>
</dbReference>
<reference evidence="9" key="1">
    <citation type="submission" date="2017-09" db="EMBL/GenBank/DDBJ databases">
        <title>FDA dAtabase for Regulatory Grade micrObial Sequences (FDA-ARGOS): Supporting development and validation of Infectious Disease Dx tests.</title>
        <authorList>
            <person name="Minogue T."/>
            <person name="Wolcott M."/>
            <person name="Wasieloski L."/>
            <person name="Aguilar W."/>
            <person name="Moore D."/>
            <person name="Tallon L."/>
            <person name="Sadzewicz L."/>
            <person name="Ott S."/>
            <person name="Zhao X."/>
            <person name="Nagaraj S."/>
            <person name="Vavikolanu K."/>
            <person name="Aluvathingal J."/>
            <person name="Nadendla S."/>
            <person name="Sichtig H."/>
        </authorList>
    </citation>
    <scope>NUCLEOTIDE SEQUENCE [LARGE SCALE GENOMIC DNA]</scope>
    <source>
        <strain evidence="9">FDAARGOS_404</strain>
    </source>
</reference>
<evidence type="ECO:0000256" key="5">
    <source>
        <dbReference type="ARBA" id="ARBA00023136"/>
    </source>
</evidence>
<feature type="domain" description="Dynamin N-terminal" evidence="7">
    <location>
        <begin position="53"/>
        <end position="261"/>
    </location>
</feature>
<comment type="subcellular location">
    <subcellularLocation>
        <location evidence="1">Membrane</location>
    </subcellularLocation>
</comment>
<name>A0A855EDF5_9ENTR</name>
<dbReference type="GO" id="GO:0005525">
    <property type="term" value="F:GTP binding"/>
    <property type="evidence" value="ECO:0007669"/>
    <property type="project" value="UniProtKB-KW"/>
</dbReference>
<dbReference type="Gene3D" id="3.40.50.300">
    <property type="entry name" value="P-loop containing nucleotide triphosphate hydrolases"/>
    <property type="match status" value="1"/>
</dbReference>
<dbReference type="SUPFAM" id="SSF52540">
    <property type="entry name" value="P-loop containing nucleoside triphosphate hydrolases"/>
    <property type="match status" value="1"/>
</dbReference>
<feature type="coiled-coil region" evidence="6">
    <location>
        <begin position="670"/>
        <end position="704"/>
    </location>
</feature>
<keyword evidence="3" id="KW-0378">Hydrolase</keyword>
<dbReference type="AlphaFoldDB" id="A0A855EDF5"/>
<evidence type="ECO:0000313" key="8">
    <source>
        <dbReference type="EMBL" id="PHH03420.1"/>
    </source>
</evidence>
<dbReference type="PANTHER" id="PTHR10465">
    <property type="entry name" value="TRANSMEMBRANE GTPASE FZO1"/>
    <property type="match status" value="1"/>
</dbReference>
<dbReference type="InterPro" id="IPR027417">
    <property type="entry name" value="P-loop_NTPase"/>
</dbReference>
<dbReference type="EMBL" id="PDLK01000002">
    <property type="protein sequence ID" value="PHH03420.1"/>
    <property type="molecule type" value="Genomic_DNA"/>
</dbReference>
<evidence type="ECO:0000256" key="2">
    <source>
        <dbReference type="ARBA" id="ARBA00022741"/>
    </source>
</evidence>
<keyword evidence="5" id="KW-0472">Membrane</keyword>
<dbReference type="RefSeq" id="WP_051916121.1">
    <property type="nucleotide sequence ID" value="NZ_CP083630.1"/>
</dbReference>
<comment type="caution">
    <text evidence="8">The sequence shown here is derived from an EMBL/GenBank/DDBJ whole genome shotgun (WGS) entry which is preliminary data.</text>
</comment>
<keyword evidence="2" id="KW-0547">Nucleotide-binding</keyword>
<sequence length="706" mass="79666">MTTALQQRIEHALAACTSAPHAFTSELEALKALAQDYKQKLTRWQHEEQTLNIGIMGQVKAGKSTFLNTLLFDGRPILPEAATPKTANLTRIGYGEQHSLQVEYYSQQEWQQIEEQARQASGSDSQKVATELLGMSAEKQIDFAAHWQKVARLENHTEVVLASDISELQGLLNQFTGNDGQFTALVKSTVLTLPDDALKGFEVVDTPGMNDPVQSRSQKTRDYMANCDVVFFLSRCSQFLDDADIRLLGEQLPGKGVKRLVLVAGQYDSVILDDGYDRDSLAATEENIQTRLLRIAQNKAQQLVAFQRDNGNEARAAILERLASPVFASTFAWGFAHWPQAKWSQSMLHTFGGLEAMAEDCWPAPFSQQDWERIANFAPLQAEWQQARADRLPLLAQQREGFTRESEGQLNEIVARLRGRITDRITSLETQDLQSLRQQQAQCRKRLEGIAAELRTIIGDTLHRARTETLRVSGRLSDDIARFRQLQAHTGYQQERYSYQVSDSTWYKPWSWGSTRTEYGTTSVAYQYFNAQDAIEQLRQYSRACASQIRQHFNQLIEPAALKSTLRQALVHHLNTDSEQFDPALFRGALESAIYALDLPELVLKADESQMMIPFQGEIKSSEDKQKLQQALDKALGAMFDKLAKQLDAGAKSIFDQLETLKSGLQETLSQSLQQEFNEIEQGLARKESEMAAYRALLDQLSQDNK</sequence>
<keyword evidence="4" id="KW-0342">GTP-binding</keyword>